<dbReference type="CDD" id="cd08161">
    <property type="entry name" value="SET"/>
    <property type="match status" value="1"/>
</dbReference>
<dbReference type="AlphaFoldDB" id="A0A833SPW1"/>
<dbReference type="EMBL" id="JAACNO010002960">
    <property type="protein sequence ID" value="KAF4129406.1"/>
    <property type="molecule type" value="Genomic_DNA"/>
</dbReference>
<keyword evidence="4" id="KW-1185">Reference proteome</keyword>
<evidence type="ECO:0000313" key="3">
    <source>
        <dbReference type="EMBL" id="KAF4129406.1"/>
    </source>
</evidence>
<dbReference type="EMBL" id="WSZM01000075">
    <property type="protein sequence ID" value="KAF4044161.1"/>
    <property type="molecule type" value="Genomic_DNA"/>
</dbReference>
<proteinExistence type="predicted"/>
<feature type="domain" description="SET" evidence="1">
    <location>
        <begin position="24"/>
        <end position="78"/>
    </location>
</feature>
<dbReference type="SUPFAM" id="SSF82199">
    <property type="entry name" value="SET domain"/>
    <property type="match status" value="1"/>
</dbReference>
<name>A0A833SPW1_PHYIN</name>
<gene>
    <name evidence="2" type="ORF">GN244_ATG03436</name>
    <name evidence="3" type="ORF">GN958_ATG21361</name>
</gene>
<dbReference type="Pfam" id="PF00856">
    <property type="entry name" value="SET"/>
    <property type="match status" value="1"/>
</dbReference>
<evidence type="ECO:0000313" key="4">
    <source>
        <dbReference type="Proteomes" id="UP000602510"/>
    </source>
</evidence>
<dbReference type="Gene3D" id="2.170.270.10">
    <property type="entry name" value="SET domain"/>
    <property type="match status" value="1"/>
</dbReference>
<dbReference type="InterPro" id="IPR001214">
    <property type="entry name" value="SET_dom"/>
</dbReference>
<organism evidence="2 4">
    <name type="scientific">Phytophthora infestans</name>
    <name type="common">Potato late blight agent</name>
    <name type="synonym">Botrytis infestans</name>
    <dbReference type="NCBI Taxonomy" id="4787"/>
    <lineage>
        <taxon>Eukaryota</taxon>
        <taxon>Sar</taxon>
        <taxon>Stramenopiles</taxon>
        <taxon>Oomycota</taxon>
        <taxon>Peronosporomycetes</taxon>
        <taxon>Peronosporales</taxon>
        <taxon>Peronosporaceae</taxon>
        <taxon>Phytophthora</taxon>
    </lineage>
</organism>
<accession>A0A833SPW1</accession>
<reference evidence="2" key="1">
    <citation type="submission" date="2020-04" db="EMBL/GenBank/DDBJ databases">
        <title>Hybrid Assembly of Korean Phytophthora infestans isolates.</title>
        <authorList>
            <person name="Prokchorchik M."/>
            <person name="Lee Y."/>
            <person name="Seo J."/>
            <person name="Cho J.-H."/>
            <person name="Park Y.-E."/>
            <person name="Jang D.-C."/>
            <person name="Im J.-S."/>
            <person name="Choi J.-G."/>
            <person name="Park H.-J."/>
            <person name="Lee G.-B."/>
            <person name="Lee Y.-G."/>
            <person name="Hong S.-Y."/>
            <person name="Cho K."/>
            <person name="Sohn K.H."/>
        </authorList>
    </citation>
    <scope>NUCLEOTIDE SEQUENCE</scope>
    <source>
        <strain evidence="2">KR_1_A1</strain>
        <strain evidence="3">KR_2_A2</strain>
    </source>
</reference>
<comment type="caution">
    <text evidence="2">The sequence shown here is derived from an EMBL/GenBank/DDBJ whole genome shotgun (WGS) entry which is preliminary data.</text>
</comment>
<evidence type="ECO:0000259" key="1">
    <source>
        <dbReference type="Pfam" id="PF00856"/>
    </source>
</evidence>
<evidence type="ECO:0000313" key="2">
    <source>
        <dbReference type="EMBL" id="KAF4044161.1"/>
    </source>
</evidence>
<dbReference type="Proteomes" id="UP000602510">
    <property type="component" value="Unassembled WGS sequence"/>
</dbReference>
<protein>
    <submittedName>
        <fullName evidence="2">SET domain-containing protein</fullName>
    </submittedName>
</protein>
<dbReference type="Proteomes" id="UP000704712">
    <property type="component" value="Unassembled WGS sequence"/>
</dbReference>
<dbReference type="InterPro" id="IPR046341">
    <property type="entry name" value="SET_dom_sf"/>
</dbReference>
<sequence length="86" mass="9803">MRITDPLERYTVKLKTKDKRNQNVFLVAKAVGNMIRYINHSCETNYRIEELNGDDGPEIAIVASPSMEPDEKITANYGPAERLLHV</sequence>